<gene>
    <name evidence="3" type="ORF">SCAL_001172</name>
</gene>
<evidence type="ECO:0000259" key="2">
    <source>
        <dbReference type="Pfam" id="PF08461"/>
    </source>
</evidence>
<dbReference type="AlphaFoldDB" id="A0A1F2P8Y4"/>
<comment type="caution">
    <text evidence="3">The sequence shown here is derived from an EMBL/GenBank/DDBJ whole genome shotgun (WGS) entry which is preliminary data.</text>
</comment>
<dbReference type="PANTHER" id="PTHR41964:SF1">
    <property type="entry name" value="GLOBAL NITROGEN REGULATOR NRPR"/>
    <property type="match status" value="1"/>
</dbReference>
<dbReference type="STRING" id="1838285.SCAL_001172"/>
<name>A0A1F2P8Y4_9EURY</name>
<dbReference type="Proteomes" id="UP000186940">
    <property type="component" value="Unassembled WGS sequence"/>
</dbReference>
<sequence length="308" mass="34044">MSKLLVQRKIIEILRILSDAEGPLGARKIGDLLKERGYNLGERAVRYHLSILDEQGFTKKHGYHGRTITERGRKELEEALVTDRLNFVMTRIESLIYQCSFDPGRREGDVIVNLSTVDKDQLDDIMGLFNEFVASGLQSSHIRIMDEGEMTGGEVVPAGKAVIATLCSITVDGVFLNHGIPAELKFGGVVRIKDGKYDGFLDYIGYRGTTIDPIKIFLAKKMTDITGAIRGEGRILANYREVPEVAKDAIEGVLSDLSLLGMRGWAQTSGGVVMYAGVNSIAYIEEKGIKTDTQPNARLMPFKSMKEV</sequence>
<proteinExistence type="predicted"/>
<feature type="domain" description="Ribonuclease R winged-helix" evidence="2">
    <location>
        <begin position="11"/>
        <end position="76"/>
    </location>
</feature>
<dbReference type="Gene3D" id="3.30.70.1360">
    <property type="entry name" value="mj0159-like"/>
    <property type="match status" value="1"/>
</dbReference>
<reference evidence="3" key="1">
    <citation type="submission" date="2016-05" db="EMBL/GenBank/DDBJ databases">
        <title>Microbial consortia oxidize butane by reversing methanogenesis.</title>
        <authorList>
            <person name="Laso-Perez R."/>
            <person name="Richter M."/>
            <person name="Wegener G."/>
            <person name="Musat F."/>
        </authorList>
    </citation>
    <scope>NUCLEOTIDE SEQUENCE [LARGE SCALE GENOMIC DNA]</scope>
    <source>
        <strain evidence="3">BOX2</strain>
    </source>
</reference>
<evidence type="ECO:0000259" key="1">
    <source>
        <dbReference type="Pfam" id="PF01995"/>
    </source>
</evidence>
<dbReference type="Pfam" id="PF08461">
    <property type="entry name" value="WHD_RNase_R"/>
    <property type="match status" value="1"/>
</dbReference>
<dbReference type="SUPFAM" id="SSF46785">
    <property type="entry name" value="Winged helix' DNA-binding domain"/>
    <property type="match status" value="1"/>
</dbReference>
<accession>A0A1F2P8Y4</accession>
<dbReference type="InterPro" id="IPR038982">
    <property type="entry name" value="NrpR"/>
</dbReference>
<organism evidence="3 4">
    <name type="scientific">Candidatus Syntropharchaeum caldarium</name>
    <dbReference type="NCBI Taxonomy" id="1838285"/>
    <lineage>
        <taxon>Archaea</taxon>
        <taxon>Methanobacteriati</taxon>
        <taxon>Methanobacteriota</taxon>
        <taxon>Stenosarchaea group</taxon>
        <taxon>Methanomicrobia</taxon>
        <taxon>Methanosarcinales</taxon>
        <taxon>ANME-2 cluster</taxon>
        <taxon>Candidatus Syntropharchaeum</taxon>
    </lineage>
</organism>
<keyword evidence="4" id="KW-1185">Reference proteome</keyword>
<evidence type="ECO:0000313" key="3">
    <source>
        <dbReference type="EMBL" id="OFV67797.1"/>
    </source>
</evidence>
<protein>
    <submittedName>
        <fullName evidence="3">Protein containing DUF128</fullName>
    </submittedName>
</protein>
<dbReference type="Pfam" id="PF01995">
    <property type="entry name" value="NRD1_2"/>
    <property type="match status" value="1"/>
</dbReference>
<dbReference type="InterPro" id="IPR013668">
    <property type="entry name" value="RNase_R_HTH_12"/>
</dbReference>
<dbReference type="PANTHER" id="PTHR41964">
    <property type="entry name" value="GLOBAL NITROGEN REGULATOR NRPR"/>
    <property type="match status" value="1"/>
</dbReference>
<dbReference type="InterPro" id="IPR002846">
    <property type="entry name" value="NRD"/>
</dbReference>
<dbReference type="EMBL" id="LYOS01000003">
    <property type="protein sequence ID" value="OFV67797.1"/>
    <property type="molecule type" value="Genomic_DNA"/>
</dbReference>
<dbReference type="InterPro" id="IPR036984">
    <property type="entry name" value="NrpR_dom_sf"/>
</dbReference>
<evidence type="ECO:0000313" key="4">
    <source>
        <dbReference type="Proteomes" id="UP000186940"/>
    </source>
</evidence>
<dbReference type="Gene3D" id="1.10.10.10">
    <property type="entry name" value="Winged helix-like DNA-binding domain superfamily/Winged helix DNA-binding domain"/>
    <property type="match status" value="1"/>
</dbReference>
<dbReference type="InterPro" id="IPR036388">
    <property type="entry name" value="WH-like_DNA-bd_sf"/>
</dbReference>
<feature type="domain" description="NrpR regulatory" evidence="1">
    <location>
        <begin position="86"/>
        <end position="306"/>
    </location>
</feature>
<dbReference type="InterPro" id="IPR036390">
    <property type="entry name" value="WH_DNA-bd_sf"/>
</dbReference>